<evidence type="ECO:0000313" key="3">
    <source>
        <dbReference type="Proteomes" id="UP001303211"/>
    </source>
</evidence>
<dbReference type="RefSeq" id="WP_317700732.1">
    <property type="nucleotide sequence ID" value="NZ_CP136921.1"/>
</dbReference>
<dbReference type="Proteomes" id="UP001303211">
    <property type="component" value="Chromosome"/>
</dbReference>
<proteinExistence type="predicted"/>
<keyword evidence="1" id="KW-0732">Signal</keyword>
<evidence type="ECO:0000313" key="2">
    <source>
        <dbReference type="EMBL" id="WOO31257.1"/>
    </source>
</evidence>
<dbReference type="EMBL" id="CP136921">
    <property type="protein sequence ID" value="WOO31257.1"/>
    <property type="molecule type" value="Genomic_DNA"/>
</dbReference>
<sequence length="241" mass="26414">MHFYIPAPRMPARYLACLGLTMLGAVATPSHAASPMVTDDARIVDARACQVESWATGRRGSTEYSMQPACNITGNLELALGSTRTNAHGHSQTTDVVLQGKMVLRPLQANGWGLALAAGSVGHPQAAARRDWYAYAPVSFSLRDDALQVHANVGWLRDGAARRDRLTWGLGTEIQLSARAWLLAETFGQNQGRPMHQLGLRYSLVPDRVQLDATYGNRNGTHLRERWFSIGLRLLTPAFLP</sequence>
<keyword evidence="3" id="KW-1185">Reference proteome</keyword>
<organism evidence="2 3">
    <name type="scientific">Diaphorobacter limosus</name>
    <dbReference type="NCBI Taxonomy" id="3036128"/>
    <lineage>
        <taxon>Bacteria</taxon>
        <taxon>Pseudomonadati</taxon>
        <taxon>Pseudomonadota</taxon>
        <taxon>Betaproteobacteria</taxon>
        <taxon>Burkholderiales</taxon>
        <taxon>Comamonadaceae</taxon>
        <taxon>Diaphorobacter</taxon>
    </lineage>
</organism>
<evidence type="ECO:0008006" key="4">
    <source>
        <dbReference type="Google" id="ProtNLM"/>
    </source>
</evidence>
<gene>
    <name evidence="2" type="ORF">P4826_12655</name>
</gene>
<name>A0ABZ0IZ24_9BURK</name>
<protein>
    <recommendedName>
        <fullName evidence="4">Transporter</fullName>
    </recommendedName>
</protein>
<feature type="signal peptide" evidence="1">
    <location>
        <begin position="1"/>
        <end position="32"/>
    </location>
</feature>
<evidence type="ECO:0000256" key="1">
    <source>
        <dbReference type="SAM" id="SignalP"/>
    </source>
</evidence>
<feature type="chain" id="PRO_5045780860" description="Transporter" evidence="1">
    <location>
        <begin position="33"/>
        <end position="241"/>
    </location>
</feature>
<reference evidence="2 3" key="1">
    <citation type="submission" date="2023-03" db="EMBL/GenBank/DDBJ databases">
        <title>Diaphorobacter basophil sp. nov., isolated from a sewage-treatment plant.</title>
        <authorList>
            <person name="Yang K."/>
        </authorList>
    </citation>
    <scope>NUCLEOTIDE SEQUENCE [LARGE SCALE GENOMIC DNA]</scope>
    <source>
        <strain evidence="2 3">Y-1</strain>
    </source>
</reference>
<accession>A0ABZ0IZ24</accession>